<organism evidence="12">
    <name type="scientific">Photinus pyralis</name>
    <name type="common">Common eastern firefly</name>
    <name type="synonym">Lampyris pyralis</name>
    <dbReference type="NCBI Taxonomy" id="7054"/>
    <lineage>
        <taxon>Eukaryota</taxon>
        <taxon>Metazoa</taxon>
        <taxon>Ecdysozoa</taxon>
        <taxon>Arthropoda</taxon>
        <taxon>Hexapoda</taxon>
        <taxon>Insecta</taxon>
        <taxon>Pterygota</taxon>
        <taxon>Neoptera</taxon>
        <taxon>Endopterygota</taxon>
        <taxon>Coleoptera</taxon>
        <taxon>Polyphaga</taxon>
        <taxon>Elateriformia</taxon>
        <taxon>Elateroidea</taxon>
        <taxon>Lampyridae</taxon>
        <taxon>Lampyrinae</taxon>
        <taxon>Photinus</taxon>
    </lineage>
</organism>
<comment type="subcellular location">
    <subcellularLocation>
        <location evidence="3">Cytoplasm</location>
    </subcellularLocation>
    <subcellularLocation>
        <location evidence="2">Nucleus</location>
    </subcellularLocation>
</comment>
<keyword evidence="8" id="KW-0694">RNA-binding</keyword>
<dbReference type="SUPFAM" id="SSF56091">
    <property type="entry name" value="DNA ligase/mRNA capping enzyme, catalytic domain"/>
    <property type="match status" value="1"/>
</dbReference>
<dbReference type="Pfam" id="PF21974">
    <property type="entry name" value="SPN1_m3Gcap_bd"/>
    <property type="match status" value="1"/>
</dbReference>
<accession>A0A1Y1NBV7</accession>
<comment type="similarity">
    <text evidence="4">Belongs to the snurportin family.</text>
</comment>
<evidence type="ECO:0000256" key="5">
    <source>
        <dbReference type="ARBA" id="ARBA00016034"/>
    </source>
</evidence>
<dbReference type="GO" id="GO:0061015">
    <property type="term" value="P:snRNA import into nucleus"/>
    <property type="evidence" value="ECO:0007669"/>
    <property type="project" value="InterPro"/>
</dbReference>
<dbReference type="CDD" id="cd09232">
    <property type="entry name" value="Snurportin-1_C"/>
    <property type="match status" value="1"/>
</dbReference>
<evidence type="ECO:0000256" key="1">
    <source>
        <dbReference type="ARBA" id="ARBA00003975"/>
    </source>
</evidence>
<reference evidence="12" key="1">
    <citation type="journal article" date="2016" name="Sci. Rep.">
        <title>Molecular characterization of firefly nuptial gifts: a multi-omics approach sheds light on postcopulatory sexual selection.</title>
        <authorList>
            <person name="Al-Wathiqui N."/>
            <person name="Fallon T.R."/>
            <person name="South A."/>
            <person name="Weng J.K."/>
            <person name="Lewis S.M."/>
        </authorList>
    </citation>
    <scope>NUCLEOTIDE SEQUENCE</scope>
</reference>
<dbReference type="PANTHER" id="PTHR13403">
    <property type="entry name" value="SNURPORTIN1 RNUT1 PROTEIN RNA, U TRANSPORTER 1"/>
    <property type="match status" value="1"/>
</dbReference>
<evidence type="ECO:0000256" key="3">
    <source>
        <dbReference type="ARBA" id="ARBA00004496"/>
    </source>
</evidence>
<keyword evidence="9" id="KW-0539">Nucleus</keyword>
<keyword evidence="7" id="KW-0963">Cytoplasm</keyword>
<feature type="region of interest" description="Disordered" evidence="10">
    <location>
        <begin position="1"/>
        <end position="20"/>
    </location>
</feature>
<dbReference type="GO" id="GO:0005737">
    <property type="term" value="C:cytoplasm"/>
    <property type="evidence" value="ECO:0007669"/>
    <property type="project" value="UniProtKB-SubCell"/>
</dbReference>
<evidence type="ECO:0000256" key="9">
    <source>
        <dbReference type="ARBA" id="ARBA00023242"/>
    </source>
</evidence>
<evidence type="ECO:0000256" key="4">
    <source>
        <dbReference type="ARBA" id="ARBA00007540"/>
    </source>
</evidence>
<evidence type="ECO:0000256" key="6">
    <source>
        <dbReference type="ARBA" id="ARBA00022448"/>
    </source>
</evidence>
<protein>
    <recommendedName>
        <fullName evidence="5">Snurportin-1</fullName>
    </recommendedName>
</protein>
<feature type="compositionally biased region" description="Polar residues" evidence="10">
    <location>
        <begin position="1"/>
        <end position="15"/>
    </location>
</feature>
<evidence type="ECO:0000256" key="2">
    <source>
        <dbReference type="ARBA" id="ARBA00004123"/>
    </source>
</evidence>
<dbReference type="GO" id="GO:0003723">
    <property type="term" value="F:RNA binding"/>
    <property type="evidence" value="ECO:0007669"/>
    <property type="project" value="UniProtKB-KW"/>
</dbReference>
<feature type="domain" description="Snurportin-1 m3G cap-binding" evidence="11">
    <location>
        <begin position="103"/>
        <end position="283"/>
    </location>
</feature>
<dbReference type="InterPro" id="IPR017336">
    <property type="entry name" value="Snurportin-1"/>
</dbReference>
<dbReference type="GO" id="GO:0005634">
    <property type="term" value="C:nucleus"/>
    <property type="evidence" value="ECO:0007669"/>
    <property type="project" value="UniProtKB-SubCell"/>
</dbReference>
<name>A0A1Y1NBV7_PHOPY</name>
<comment type="function">
    <text evidence="1">Functions as an U snRNP-specific nuclear import adapter. Involved in the trimethylguanosine (m3G)-cap-dependent nuclear import of U snRNPs. Binds specifically to the terminal m3G-cap U snRNAs.</text>
</comment>
<keyword evidence="6" id="KW-0813">Transport</keyword>
<evidence type="ECO:0000313" key="12">
    <source>
        <dbReference type="EMBL" id="JAV94998.1"/>
    </source>
</evidence>
<dbReference type="Gene3D" id="3.30.470.30">
    <property type="entry name" value="DNA ligase/mRNA capping enzyme"/>
    <property type="match status" value="1"/>
</dbReference>
<proteinExistence type="inferred from homology"/>
<sequence>MDSLITSNSEQYTNNELHEEGAPLKSQFADLYKANTLKTLSQSQRRENQLQLLKERRHQSVDEKRNLTDLFHDFKENDHEEQMDVVIPCKTNSKMRYRHLKNKLMLSEWFSDIPNDLELNWLFKLCPSGVRNLVIAYRHKTMAFSIEGKRQAKFISHLPGGGPHSTFNKFTVLDCVYNVAQKCYYVLDVLAWNGFVLKNSNTELRFYWIKSKLDETPELKEATRGNPFTFVEVNFLPAELPLLEEKLSQVHDDEQVSLDGIIFYHREVTYIENRTPLVGWLKPYMVPEMLHIPVHPSFMKHKPRDYICLAHYLQEKHAKKKRPKSSEQMER</sequence>
<dbReference type="EMBL" id="GEZM01007681">
    <property type="protein sequence ID" value="JAV94998.1"/>
    <property type="molecule type" value="Transcribed_RNA"/>
</dbReference>
<evidence type="ECO:0000259" key="11">
    <source>
        <dbReference type="Pfam" id="PF21974"/>
    </source>
</evidence>
<dbReference type="AlphaFoldDB" id="A0A1Y1NBV7"/>
<dbReference type="InterPro" id="IPR047857">
    <property type="entry name" value="Snurportin1_C"/>
</dbReference>
<evidence type="ECO:0000256" key="7">
    <source>
        <dbReference type="ARBA" id="ARBA00022490"/>
    </source>
</evidence>
<evidence type="ECO:0000256" key="8">
    <source>
        <dbReference type="ARBA" id="ARBA00022884"/>
    </source>
</evidence>
<evidence type="ECO:0000256" key="10">
    <source>
        <dbReference type="SAM" id="MobiDB-lite"/>
    </source>
</evidence>
<dbReference type="PANTHER" id="PTHR13403:SF6">
    <property type="entry name" value="SNURPORTIN-1"/>
    <property type="match status" value="1"/>
</dbReference>